<proteinExistence type="predicted"/>
<dbReference type="PANTHER" id="PTHR48024:SF56">
    <property type="entry name" value="HETEROGENEOUS NUCLEAR RIBONUCLEOPROTEIN A0"/>
    <property type="match status" value="1"/>
</dbReference>
<dbReference type="SUPFAM" id="SSF54928">
    <property type="entry name" value="RNA-binding domain, RBD"/>
    <property type="match status" value="1"/>
</dbReference>
<comment type="caution">
    <text evidence="6">The sequence shown here is derived from an EMBL/GenBank/DDBJ whole genome shotgun (WGS) entry which is preliminary data.</text>
</comment>
<dbReference type="Proteomes" id="UP001154282">
    <property type="component" value="Unassembled WGS sequence"/>
</dbReference>
<evidence type="ECO:0000313" key="7">
    <source>
        <dbReference type="Proteomes" id="UP001154282"/>
    </source>
</evidence>
<keyword evidence="1 2" id="KW-0694">RNA-binding</keyword>
<dbReference type="CDD" id="cd00590">
    <property type="entry name" value="RRM_SF"/>
    <property type="match status" value="1"/>
</dbReference>
<name>A0AAV0QFK4_9ROSI</name>
<dbReference type="GO" id="GO:0003723">
    <property type="term" value="F:RNA binding"/>
    <property type="evidence" value="ECO:0007669"/>
    <property type="project" value="UniProtKB-UniRule"/>
</dbReference>
<evidence type="ECO:0000313" key="6">
    <source>
        <dbReference type="EMBL" id="CAI0543099.1"/>
    </source>
</evidence>
<feature type="domain" description="RRM" evidence="5">
    <location>
        <begin position="57"/>
        <end position="134"/>
    </location>
</feature>
<dbReference type="InterPro" id="IPR035979">
    <property type="entry name" value="RBD_domain_sf"/>
</dbReference>
<feature type="compositionally biased region" description="Basic and acidic residues" evidence="4">
    <location>
        <begin position="176"/>
        <end position="234"/>
    </location>
</feature>
<evidence type="ECO:0000256" key="2">
    <source>
        <dbReference type="PROSITE-ProRule" id="PRU00176"/>
    </source>
</evidence>
<evidence type="ECO:0000256" key="4">
    <source>
        <dbReference type="SAM" id="MobiDB-lite"/>
    </source>
</evidence>
<dbReference type="GO" id="GO:0005634">
    <property type="term" value="C:nucleus"/>
    <property type="evidence" value="ECO:0007669"/>
    <property type="project" value="TreeGrafter"/>
</dbReference>
<dbReference type="EMBL" id="CAMGYJ010000009">
    <property type="protein sequence ID" value="CAI0543099.1"/>
    <property type="molecule type" value="Genomic_DNA"/>
</dbReference>
<evidence type="ECO:0000256" key="1">
    <source>
        <dbReference type="ARBA" id="ARBA00022884"/>
    </source>
</evidence>
<dbReference type="PANTHER" id="PTHR48024">
    <property type="entry name" value="GEO13361P1-RELATED"/>
    <property type="match status" value="1"/>
</dbReference>
<keyword evidence="3" id="KW-0175">Coiled coil</keyword>
<dbReference type="InterPro" id="IPR050886">
    <property type="entry name" value="RNA-binding_reg"/>
</dbReference>
<feature type="compositionally biased region" description="Basic and acidic residues" evidence="4">
    <location>
        <begin position="241"/>
        <end position="269"/>
    </location>
</feature>
<feature type="non-terminal residue" evidence="6">
    <location>
        <position position="1"/>
    </location>
</feature>
<accession>A0AAV0QFK4</accession>
<dbReference type="Gene3D" id="3.30.70.330">
    <property type="match status" value="1"/>
</dbReference>
<feature type="coiled-coil region" evidence="3">
    <location>
        <begin position="295"/>
        <end position="388"/>
    </location>
</feature>
<dbReference type="Pfam" id="PF00076">
    <property type="entry name" value="RRM_1"/>
    <property type="match status" value="1"/>
</dbReference>
<organism evidence="6 7">
    <name type="scientific">Linum tenue</name>
    <dbReference type="NCBI Taxonomy" id="586396"/>
    <lineage>
        <taxon>Eukaryota</taxon>
        <taxon>Viridiplantae</taxon>
        <taxon>Streptophyta</taxon>
        <taxon>Embryophyta</taxon>
        <taxon>Tracheophyta</taxon>
        <taxon>Spermatophyta</taxon>
        <taxon>Magnoliopsida</taxon>
        <taxon>eudicotyledons</taxon>
        <taxon>Gunneridae</taxon>
        <taxon>Pentapetalae</taxon>
        <taxon>rosids</taxon>
        <taxon>fabids</taxon>
        <taxon>Malpighiales</taxon>
        <taxon>Linaceae</taxon>
        <taxon>Linum</taxon>
    </lineage>
</organism>
<dbReference type="InterPro" id="IPR012677">
    <property type="entry name" value="Nucleotide-bd_a/b_plait_sf"/>
</dbReference>
<evidence type="ECO:0000256" key="3">
    <source>
        <dbReference type="SAM" id="Coils"/>
    </source>
</evidence>
<feature type="region of interest" description="Disordered" evidence="4">
    <location>
        <begin position="18"/>
        <end position="49"/>
    </location>
</feature>
<dbReference type="GO" id="GO:0005739">
    <property type="term" value="C:mitochondrion"/>
    <property type="evidence" value="ECO:0007669"/>
    <property type="project" value="TreeGrafter"/>
</dbReference>
<protein>
    <recommendedName>
        <fullName evidence="5">RRM domain-containing protein</fullName>
    </recommendedName>
</protein>
<feature type="region of interest" description="Disordered" evidence="4">
    <location>
        <begin position="176"/>
        <end position="292"/>
    </location>
</feature>
<dbReference type="SMART" id="SM00360">
    <property type="entry name" value="RRM"/>
    <property type="match status" value="1"/>
</dbReference>
<dbReference type="PROSITE" id="PS50102">
    <property type="entry name" value="RRM"/>
    <property type="match status" value="1"/>
</dbReference>
<sequence>TNWCPEKKAKLVPLATRRGGAADDRPRYRRKVSGEPVRQQPQFGPRHSGTMTVDDVNSIYVGGLPYSATEETLRRVFSFYGAIVAVKIINDRATRGKCYGFVTFRNPRSVFGAIDDMNGKPIDGRPVRVNSVTTRGRANFGREQFRHDVERRMDWERNRDRERDYDDVDDRDRYHEQYSDRSREHDRSWGPEGDREREYEHLHEHEHEHDRSGDGYMDRDRIQDRVESEQDPGRDVGWNWERGRDSGSIGREVDGSNDDDRIVDKDQLSRKPNGSTYNDRSTRDISSELGDDYDDDELKVQLERSIQRHDDLKKEVSLMEGRLEDKQELVSGLQRKAKKLEDALVGAKRRTSQRKAQLAKLHKCYMQMKEYTERLKSTEHELQTLVDSTLIESDAGGEVEY</sequence>
<feature type="compositionally biased region" description="Polar residues" evidence="4">
    <location>
        <begin position="270"/>
        <end position="279"/>
    </location>
</feature>
<evidence type="ECO:0000259" key="5">
    <source>
        <dbReference type="PROSITE" id="PS50102"/>
    </source>
</evidence>
<keyword evidence="7" id="KW-1185">Reference proteome</keyword>
<reference evidence="6" key="1">
    <citation type="submission" date="2022-08" db="EMBL/GenBank/DDBJ databases">
        <authorList>
            <person name="Gutierrez-Valencia J."/>
        </authorList>
    </citation>
    <scope>NUCLEOTIDE SEQUENCE</scope>
</reference>
<gene>
    <name evidence="6" type="ORF">LITE_LOCUS42726</name>
</gene>
<dbReference type="AlphaFoldDB" id="A0AAV0QFK4"/>
<dbReference type="InterPro" id="IPR000504">
    <property type="entry name" value="RRM_dom"/>
</dbReference>